<accession>A0A5M9GLM9</accession>
<dbReference type="Proteomes" id="UP000322918">
    <property type="component" value="Unassembled WGS sequence"/>
</dbReference>
<dbReference type="AlphaFoldDB" id="A0A5M9GLM9"/>
<organism evidence="1 2">
    <name type="scientific">Arcticibacter tournemirensis</name>
    <dbReference type="NCBI Taxonomy" id="699437"/>
    <lineage>
        <taxon>Bacteria</taxon>
        <taxon>Pseudomonadati</taxon>
        <taxon>Bacteroidota</taxon>
        <taxon>Sphingobacteriia</taxon>
        <taxon>Sphingobacteriales</taxon>
        <taxon>Sphingobacteriaceae</taxon>
        <taxon>Arcticibacter</taxon>
    </lineage>
</organism>
<name>A0A5M9GLM9_9SPHI</name>
<dbReference type="EMBL" id="VWNE01000074">
    <property type="protein sequence ID" value="KAA8473714.1"/>
    <property type="molecule type" value="Genomic_DNA"/>
</dbReference>
<protein>
    <submittedName>
        <fullName evidence="1">Uncharacterized protein</fullName>
    </submittedName>
</protein>
<gene>
    <name evidence="1" type="ORF">F1649_22640</name>
</gene>
<comment type="caution">
    <text evidence="1">The sequence shown here is derived from an EMBL/GenBank/DDBJ whole genome shotgun (WGS) entry which is preliminary data.</text>
</comment>
<evidence type="ECO:0000313" key="2">
    <source>
        <dbReference type="Proteomes" id="UP000322918"/>
    </source>
</evidence>
<dbReference type="OrthoDB" id="1365026at2"/>
<evidence type="ECO:0000313" key="1">
    <source>
        <dbReference type="EMBL" id="KAA8473714.1"/>
    </source>
</evidence>
<sequence length="70" mass="8357">MMTDRLNLLALNELSNVKDLVSLECIPSAFQDEFDRFFFGKTLVRKGEKLFAYPNDIRRWVDFVFMRYKG</sequence>
<proteinExistence type="predicted"/>
<keyword evidence="2" id="KW-1185">Reference proteome</keyword>
<reference evidence="1 2" key="1">
    <citation type="submission" date="2019-09" db="EMBL/GenBank/DDBJ databases">
        <title>Pararcticibacter amylolyticus gen. nov., sp. nov., isolated from a rottenly hemp rope, and reclassification of Pedobacter tournemirensis as Pararcticibacter tournemirensis comb. nov.</title>
        <authorList>
            <person name="Cai Y."/>
        </authorList>
    </citation>
    <scope>NUCLEOTIDE SEQUENCE [LARGE SCALE GENOMIC DNA]</scope>
    <source>
        <strain evidence="1 2">TF5-37.2-LB10</strain>
    </source>
</reference>
<dbReference type="RefSeq" id="WP_141816513.1">
    <property type="nucleotide sequence ID" value="NZ_VWNE01000074.1"/>
</dbReference>